<reference evidence="2" key="1">
    <citation type="journal article" date="2023" name="G3 (Bethesda)">
        <title>Genome assembly and association tests identify interacting loci associated with vigor, precocity, and sex in interspecific pistachio rootstocks.</title>
        <authorList>
            <person name="Palmer W."/>
            <person name="Jacygrad E."/>
            <person name="Sagayaradj S."/>
            <person name="Cavanaugh K."/>
            <person name="Han R."/>
            <person name="Bertier L."/>
            <person name="Beede B."/>
            <person name="Kafkas S."/>
            <person name="Golino D."/>
            <person name="Preece J."/>
            <person name="Michelmore R."/>
        </authorList>
    </citation>
    <scope>NUCLEOTIDE SEQUENCE [LARGE SCALE GENOMIC DNA]</scope>
</reference>
<sequence length="273" mass="30594">MQAQLLVGPIAPINGSDAFSSLFKTGLLTSTSHRRRSRSAVASAAAINGEQNHYAVLGVAYSATSADIKKAYRLLARKYHPDVSKDSQAGEVFKTICHAYEVLSDEVTRSKYDRALKFQKDTGRSYRGNWSYSPEFDDGVRIYKWAELRRKMQNERYWKGYSNHEEDSSFDDETDEEDEEHLDQERALFDKKLDSGYKMGYLIAWVLGGRGGILLTLCLSFASWVCGKTSSSIVVLVVIAMWFGSNLARCAPLPQGALLALLYMSIKLQVDLS</sequence>
<dbReference type="EMBL" id="CM047909">
    <property type="protein sequence ID" value="KAJ0078508.1"/>
    <property type="molecule type" value="Genomic_DNA"/>
</dbReference>
<name>A0ACC0ZXK6_9ROSI</name>
<proteinExistence type="predicted"/>
<evidence type="ECO:0000313" key="2">
    <source>
        <dbReference type="Proteomes" id="UP001164250"/>
    </source>
</evidence>
<gene>
    <name evidence="1" type="ORF">Patl1_22936</name>
</gene>
<protein>
    <submittedName>
        <fullName evidence="1">Uncharacterized protein</fullName>
    </submittedName>
</protein>
<organism evidence="1 2">
    <name type="scientific">Pistacia atlantica</name>
    <dbReference type="NCBI Taxonomy" id="434234"/>
    <lineage>
        <taxon>Eukaryota</taxon>
        <taxon>Viridiplantae</taxon>
        <taxon>Streptophyta</taxon>
        <taxon>Embryophyta</taxon>
        <taxon>Tracheophyta</taxon>
        <taxon>Spermatophyta</taxon>
        <taxon>Magnoliopsida</taxon>
        <taxon>eudicotyledons</taxon>
        <taxon>Gunneridae</taxon>
        <taxon>Pentapetalae</taxon>
        <taxon>rosids</taxon>
        <taxon>malvids</taxon>
        <taxon>Sapindales</taxon>
        <taxon>Anacardiaceae</taxon>
        <taxon>Pistacia</taxon>
    </lineage>
</organism>
<keyword evidence="2" id="KW-1185">Reference proteome</keyword>
<dbReference type="Proteomes" id="UP001164250">
    <property type="component" value="Chromosome 13"/>
</dbReference>
<accession>A0ACC0ZXK6</accession>
<evidence type="ECO:0000313" key="1">
    <source>
        <dbReference type="EMBL" id="KAJ0078508.1"/>
    </source>
</evidence>
<comment type="caution">
    <text evidence="1">The sequence shown here is derived from an EMBL/GenBank/DDBJ whole genome shotgun (WGS) entry which is preliminary data.</text>
</comment>